<dbReference type="Pfam" id="PF23237">
    <property type="entry name" value="HYR_4C"/>
    <property type="match status" value="2"/>
</dbReference>
<evidence type="ECO:0000256" key="7">
    <source>
        <dbReference type="ARBA" id="ARBA00023180"/>
    </source>
</evidence>
<dbReference type="NCBIfam" id="NF012200">
    <property type="entry name" value="choice_anch_D"/>
    <property type="match status" value="3"/>
</dbReference>
<accession>A0A7W6EQF3</accession>
<dbReference type="Pfam" id="PF13517">
    <property type="entry name" value="FG-GAP_3"/>
    <property type="match status" value="8"/>
</dbReference>
<evidence type="ECO:0000259" key="10">
    <source>
        <dbReference type="PROSITE" id="PS50825"/>
    </source>
</evidence>
<evidence type="ECO:0000313" key="12">
    <source>
        <dbReference type="Proteomes" id="UP000541352"/>
    </source>
</evidence>
<dbReference type="GO" id="GO:0005737">
    <property type="term" value="C:cytoplasm"/>
    <property type="evidence" value="ECO:0007669"/>
    <property type="project" value="UniProtKB-SubCell"/>
</dbReference>
<evidence type="ECO:0000256" key="8">
    <source>
        <dbReference type="ARBA" id="ARBA00023273"/>
    </source>
</evidence>
<dbReference type="Gene3D" id="2.60.40.10">
    <property type="entry name" value="Immunoglobulins"/>
    <property type="match status" value="4"/>
</dbReference>
<dbReference type="PROSITE" id="PS51257">
    <property type="entry name" value="PROKAR_LIPOPROTEIN"/>
    <property type="match status" value="1"/>
</dbReference>
<feature type="compositionally biased region" description="Polar residues" evidence="9">
    <location>
        <begin position="2693"/>
        <end position="2707"/>
    </location>
</feature>
<comment type="subcellular location">
    <subcellularLocation>
        <location evidence="1">Cell projection</location>
        <location evidence="1">Cilium</location>
    </subcellularLocation>
    <subcellularLocation>
        <location evidence="2">Cytoplasm</location>
    </subcellularLocation>
</comment>
<dbReference type="Proteomes" id="UP000541352">
    <property type="component" value="Unassembled WGS sequence"/>
</dbReference>
<keyword evidence="4" id="KW-0732">Signal</keyword>
<dbReference type="InterPro" id="IPR013517">
    <property type="entry name" value="FG-GAP"/>
</dbReference>
<evidence type="ECO:0000256" key="9">
    <source>
        <dbReference type="SAM" id="MobiDB-lite"/>
    </source>
</evidence>
<protein>
    <recommendedName>
        <fullName evidence="10">HYR domain-containing protein</fullName>
    </recommendedName>
</protein>
<comment type="caution">
    <text evidence="11">The sequence shown here is derived from an EMBL/GenBank/DDBJ whole genome shotgun (WGS) entry which is preliminary data.</text>
</comment>
<dbReference type="Pfam" id="PF01839">
    <property type="entry name" value="FG-GAP"/>
    <property type="match status" value="1"/>
</dbReference>
<dbReference type="EMBL" id="JACIBY010000004">
    <property type="protein sequence ID" value="MBB3838367.1"/>
    <property type="molecule type" value="Genomic_DNA"/>
</dbReference>
<dbReference type="Pfam" id="PF18962">
    <property type="entry name" value="Por_Secre_tail"/>
    <property type="match status" value="1"/>
</dbReference>
<dbReference type="InterPro" id="IPR026444">
    <property type="entry name" value="Secre_tail"/>
</dbReference>
<dbReference type="InterPro" id="IPR003410">
    <property type="entry name" value="HYR_dom"/>
</dbReference>
<keyword evidence="5" id="KW-0677">Repeat</keyword>
<proteinExistence type="predicted"/>
<dbReference type="Gene3D" id="2.40.128.340">
    <property type="match status" value="2"/>
</dbReference>
<evidence type="ECO:0000313" key="11">
    <source>
        <dbReference type="EMBL" id="MBB3838367.1"/>
    </source>
</evidence>
<keyword evidence="12" id="KW-1185">Reference proteome</keyword>
<dbReference type="InterPro" id="IPR028994">
    <property type="entry name" value="Integrin_alpha_N"/>
</dbReference>
<dbReference type="Pfam" id="PF02494">
    <property type="entry name" value="HYR"/>
    <property type="match status" value="1"/>
</dbReference>
<organism evidence="11 12">
    <name type="scientific">Runella defluvii</name>
    <dbReference type="NCBI Taxonomy" id="370973"/>
    <lineage>
        <taxon>Bacteria</taxon>
        <taxon>Pseudomonadati</taxon>
        <taxon>Bacteroidota</taxon>
        <taxon>Cytophagia</taxon>
        <taxon>Cytophagales</taxon>
        <taxon>Spirosomataceae</taxon>
        <taxon>Runella</taxon>
    </lineage>
</organism>
<name>A0A7W6EQF3_9BACT</name>
<keyword evidence="3" id="KW-0963">Cytoplasm</keyword>
<dbReference type="InterPro" id="IPR053879">
    <property type="entry name" value="HYDIN_VesB_CFA65-like_Ig"/>
</dbReference>
<feature type="domain" description="HYR" evidence="10">
    <location>
        <begin position="2045"/>
        <end position="2123"/>
    </location>
</feature>
<keyword evidence="7" id="KW-0325">Glycoprotein</keyword>
<reference evidence="11 12" key="1">
    <citation type="submission" date="2020-08" db="EMBL/GenBank/DDBJ databases">
        <title>Genomic Encyclopedia of Type Strains, Phase IV (KMG-IV): sequencing the most valuable type-strain genomes for metagenomic binning, comparative biology and taxonomic classification.</title>
        <authorList>
            <person name="Goeker M."/>
        </authorList>
    </citation>
    <scope>NUCLEOTIDE SEQUENCE [LARGE SCALE GENOMIC DNA]</scope>
    <source>
        <strain evidence="11 12">DSM 17976</strain>
    </source>
</reference>
<dbReference type="InterPro" id="IPR057078">
    <property type="entry name" value="HYR-4C"/>
</dbReference>
<dbReference type="PROSITE" id="PS50825">
    <property type="entry name" value="HYR"/>
    <property type="match status" value="1"/>
</dbReference>
<evidence type="ECO:0000256" key="1">
    <source>
        <dbReference type="ARBA" id="ARBA00004138"/>
    </source>
</evidence>
<dbReference type="RefSeq" id="WP_183973738.1">
    <property type="nucleotide sequence ID" value="NZ_JACIBY010000004.1"/>
</dbReference>
<dbReference type="Pfam" id="PF22544">
    <property type="entry name" value="HYDIN_VesB_CFA65-like_Ig"/>
    <property type="match status" value="3"/>
</dbReference>
<gene>
    <name evidence="11" type="ORF">FHS57_002372</name>
</gene>
<feature type="compositionally biased region" description="Basic and acidic residues" evidence="9">
    <location>
        <begin position="2672"/>
        <end position="2681"/>
    </location>
</feature>
<evidence type="ECO:0000256" key="2">
    <source>
        <dbReference type="ARBA" id="ARBA00004496"/>
    </source>
</evidence>
<keyword evidence="6" id="KW-0969">Cilium</keyword>
<keyword evidence="8" id="KW-0966">Cell projection</keyword>
<dbReference type="SMART" id="SM00191">
    <property type="entry name" value="Int_alpha"/>
    <property type="match status" value="10"/>
</dbReference>
<evidence type="ECO:0000256" key="4">
    <source>
        <dbReference type="ARBA" id="ARBA00022729"/>
    </source>
</evidence>
<feature type="region of interest" description="Disordered" evidence="9">
    <location>
        <begin position="2666"/>
        <end position="2707"/>
    </location>
</feature>
<dbReference type="NCBIfam" id="TIGR04183">
    <property type="entry name" value="Por_Secre_tail"/>
    <property type="match status" value="1"/>
</dbReference>
<dbReference type="Gene3D" id="2.30.30.100">
    <property type="match status" value="13"/>
</dbReference>
<sequence length="2789" mass="283548">MKNSLLLLRDQKICLFLIRNAFALCLLFSSCFIAKSQTLGTYPATTVIAGQNASIAPSTAPTNVTSAVAYSTTNFTGVLTVNPTTGAVTVTKAMQAGTYAITVKAFNGSASTTTTFTLTVTNPACSQGNFSVSTDVAVGSSSRSVAVGDFNGDGKQDIAVANYQSSGTVSIRLGDGGGGFSVSTDVAVGPVPQSLAIGDFNGDGKQDLAVANSTSGTVSIRLGDGLGGFSGSTDVAVGNGPFSVAVGDFNGDGNQDIAAVNASGISVSIRLGDGKGSFSGSTIVTVGVRPYSVAVGDFNGDGNQDIAAANYGSTTVSIRLGDGQGGFSGSTNVEVGDAPYSVAVGDFNGDGNQDIAAANAFSGTVSIRLGDGLGGFSGSTDLTVGGQPFSVAVGDFNGDGKQDIAAANSNSGTVSIRLGDGVGGFSGNTNIIVNNRPIGVSVGDFNSDGKQDFAVADISTSFVSIRLGGEAEINLQGGSPLSDIPDGDNTPTVAKGTDFENVNVNSNTAKTYTIQNTGTTPLSISSIVSNNGRFVVSGLTLPASIAAGGAATFTVTFSPTALGVQNATITVNNDDCNEAVYDFAVRGTGVVPTLGTYSNTSIIAGQNASIAPSAAPTNVTSAVAYSTTNFTGVLTVNPTTGVVTVTKAMQAGTYAITVKAFNGTASTTATFTLTVTNPTCSQGMFRGTTNIGIGSLPYCVAIGDFNGDGKQDIAATNTSSNNVSILLGDGGGGFNSSTAVAVGLDSRSIVVGDFNGDGNQDIAVANFGGTTVSIRLGNGVGGFSGNTEVGVESAPWSIAIGDFNGDGKQDLAVSNNSSKSVSIRLGDGLGGFNGSTNIVVGETPRGVAIGDFNSDGKQDIAVANFVGNTVSILLGDGGGGFSVSADLVAGVDPLSVAIGDFNGDGKQDLAVANHSGRSVSIRLGDGLGGFSGSTNLTVDTSLTSVVIGDFNGDGKQDLAISNFGGKVSIRLGDGLGGFSSSTDIVVGQRPTSVEIGDFNGDGKQDLAVVNAFSNEVSIRLGGEADINLQGGSPLSDITDGDITPTVAKGTDFGNVNVNSTTAKTYTIQNTGTTPLRISSIFSNNGRFVVSSLTLPATIAAGGSATFTVTFSPTALGVQNATITVNNDDCNEAVYDFAVRGTGVVPTLGTYSNTSIIAGQNASITPSAVPTNVTSAVAYSSTTNFTGVLAVNPTTGVVTVTKAMQAGTYAITVKAFNGTASTTATFTLTVTNPTCSQGAFGGVTDVAVGQTPGSVVVGDFNGDGKQDIAVANFVSGTVSIQLGDGLGGFSGTTEVAVGLRPASIAIGDFNGDGKQDFAVANAFSNEVSIRLGDGLGGFSGSTEVAVGMEPNGVAIGDFNGDGKQDMAVANFVGSTVSIRLGNGLGDFSGSTEVVVGMNPNRVAIEDFNGDGRQDIATANYNNNTVSIRLGDGLGGFSGSTEVVVGANPASVAVGDFNGDGKPDIAATNAGGTTVSVRLGNGLGDFSGTSEVVVGMGPFSVAIGDFNGDGKQDIAAVNNGSTTISIRLGDGLGGFSGATNVTVGVEPISVSIGDFNSDGKQDMAVANSVSNTVSIRLGGEADINLQGGSPLSDIPDGDNTPTVAKGTDFGNVNVSSNTAKTYTIQNTGTTLLSISSIVSNNGRFVVSGLTLPASIAAGGSATFTVTFSPTALGVQNATITVNNDDCNEAVYDFAVTGMGNCPDLTAAAPAVQVTNSVCTTFNGMASGGVISAPSGSCPVGSTLQYSTDNGGNWSTTLPIYAQTGPAQTIVTRCNCTADATKSSPTSTVTTVPGTCPACPVLTASAPAVQVTNSVCQAGCTIGGGSISAPSGSCPVGSTLQYQLNVGGWSTTLPTYAQTGPAQTIKTRCVCNADANQMSPESSVTTIPGTVPALVVPVNGSAVVSCPALAIAPTLPVVNDCNGNPITPSAPVITNDPTSLTCEGTRTYTYSYVCGSATATWSFVYTIEREPFTISTANGSATVYDPALAVAPTPPTVMSACGEVLTPSAPEITNSPNPLLCEGTRTYTYTYTDCEGNTATWSFVYTVLDNIAPTISCPVNVVGCAGQTITFAPPVGMDNCLGAVTTQIAGLPTGSVFPVGITTNRFKVTAANGQTAECSFTVTVISKPTITLTTLQQTLNEGNAQTFCDTDANPINGLQFTVSGSCVTGSPVWRVQVGSGAWSEWMTNAPVSQLSNNQSHRYQAACDASCSSTYTSPIELTINYRSTVPQNVSLVADGVSVNAGETKEVCNIEGNALTFNATCGAGEMLLYSVDGGEYSSAVPTQLMDGQYHNYRVRCRKSDGTVSCVETESGVMRLRIVSSLLVAPVASLNVTSGCGSPVPFSGTANCGALTTIWYNALTNVALSSLPNQTPTETTSYYARCQAGGGCLSEKSNVVTYTVIPVGVAPAVTVSQDIVCTGTTVRISANCPAGSQTFWNTGVTASSFEVAFSNVTKQSYWAKCLFEGGCQSAESIRKDVYWNAFVVTLINIGESKSAIKTNDRSAWTSQFITRDGGPELEQSTQVNPTLYYVENANKQAPRYWTINVEACGLSTDGSLTFDMLATPEMGIIRSFNTHENNAPYFMYANREGWTELYAQNHPAYGFYQDNGAGGNSYDAGLPKGLYKLGIRYWDMKGWGSIYPSTRKPQGNVLAYQEYWFRIQSKDGVGVGAAREGANGKEQEAKSKGQGARVGPSHGNGSDNRQPITDNGSFATVLPNPVTHTLRLNVQDSKGQVVQAALMDAAGRDVLSRQFVPETNTHQEEFGVNALPAGMYFLKVTTSEKQATLKVVKVP</sequence>
<dbReference type="InterPro" id="IPR013783">
    <property type="entry name" value="Ig-like_fold"/>
</dbReference>
<dbReference type="InterPro" id="IPR013519">
    <property type="entry name" value="Int_alpha_beta-p"/>
</dbReference>
<evidence type="ECO:0000256" key="3">
    <source>
        <dbReference type="ARBA" id="ARBA00022490"/>
    </source>
</evidence>
<evidence type="ECO:0000256" key="5">
    <source>
        <dbReference type="ARBA" id="ARBA00022737"/>
    </source>
</evidence>
<dbReference type="PANTHER" id="PTHR46580">
    <property type="entry name" value="SENSOR KINASE-RELATED"/>
    <property type="match status" value="1"/>
</dbReference>
<evidence type="ECO:0000256" key="6">
    <source>
        <dbReference type="ARBA" id="ARBA00023069"/>
    </source>
</evidence>
<dbReference type="SUPFAM" id="SSF69318">
    <property type="entry name" value="Integrin alpha N-terminal domain"/>
    <property type="match status" value="6"/>
</dbReference>